<evidence type="ECO:0000313" key="2">
    <source>
        <dbReference type="EMBL" id="KAF4121143.1"/>
    </source>
</evidence>
<keyword evidence="1" id="KW-0732">Signal</keyword>
<organism evidence="2 3">
    <name type="scientific">Geosmithia morbida</name>
    <dbReference type="NCBI Taxonomy" id="1094350"/>
    <lineage>
        <taxon>Eukaryota</taxon>
        <taxon>Fungi</taxon>
        <taxon>Dikarya</taxon>
        <taxon>Ascomycota</taxon>
        <taxon>Pezizomycotina</taxon>
        <taxon>Sordariomycetes</taxon>
        <taxon>Hypocreomycetidae</taxon>
        <taxon>Hypocreales</taxon>
        <taxon>Bionectriaceae</taxon>
        <taxon>Geosmithia</taxon>
    </lineage>
</organism>
<gene>
    <name evidence="2" type="ORF">GMORB2_2105</name>
</gene>
<feature type="chain" id="PRO_5040291040" evidence="1">
    <location>
        <begin position="20"/>
        <end position="127"/>
    </location>
</feature>
<comment type="caution">
    <text evidence="2">The sequence shown here is derived from an EMBL/GenBank/DDBJ whole genome shotgun (WGS) entry which is preliminary data.</text>
</comment>
<dbReference type="AlphaFoldDB" id="A0A9P5CZ39"/>
<keyword evidence="3" id="KW-1185">Reference proteome</keyword>
<accession>A0A9P5CZ39</accession>
<evidence type="ECO:0000256" key="1">
    <source>
        <dbReference type="SAM" id="SignalP"/>
    </source>
</evidence>
<dbReference type="RefSeq" id="XP_035319795.1">
    <property type="nucleotide sequence ID" value="XM_035464085.1"/>
</dbReference>
<feature type="signal peptide" evidence="1">
    <location>
        <begin position="1"/>
        <end position="19"/>
    </location>
</feature>
<dbReference type="Proteomes" id="UP000749293">
    <property type="component" value="Unassembled WGS sequence"/>
</dbReference>
<name>A0A9P5CZ39_9HYPO</name>
<reference evidence="2" key="1">
    <citation type="submission" date="2020-03" db="EMBL/GenBank/DDBJ databases">
        <title>Site-based positive gene gene selection in Geosmithia morbida across the United States reveals a broad range of putative effectors and factors for local host and environmental adapation.</title>
        <authorList>
            <person name="Onufrak A."/>
            <person name="Murdoch R.W."/>
            <person name="Gazis R."/>
            <person name="Huff M."/>
            <person name="Staton M."/>
            <person name="Klingeman W."/>
            <person name="Hadziabdic D."/>
        </authorList>
    </citation>
    <scope>NUCLEOTIDE SEQUENCE</scope>
    <source>
        <strain evidence="2">1262</strain>
    </source>
</reference>
<sequence>MKFSTIFTIISAVVSTATAGPIFSKRGLGGVTICTGANHTGTCDYQVYTLNGTCHQLPEPYAGNVKTFAPDDAAFQCYPRTYNCGGNCTSPTGCTFGAVDYGYANKNDLSVINWDHLFRSFDCVAKR</sequence>
<dbReference type="OrthoDB" id="2910287at2759"/>
<evidence type="ECO:0000313" key="3">
    <source>
        <dbReference type="Proteomes" id="UP000749293"/>
    </source>
</evidence>
<dbReference type="EMBL" id="JAANYQ010000013">
    <property type="protein sequence ID" value="KAF4121143.1"/>
    <property type="molecule type" value="Genomic_DNA"/>
</dbReference>
<protein>
    <submittedName>
        <fullName evidence="2">Uncharacterized protein</fullName>
    </submittedName>
</protein>
<dbReference type="GeneID" id="55968335"/>
<proteinExistence type="predicted"/>